<dbReference type="HOGENOM" id="CLU_2446954_0_0_1"/>
<dbReference type="AlphaFoldDB" id="T1G873"/>
<dbReference type="Gene3D" id="4.10.270.10">
    <property type="entry name" value="Myosin, subunit A"/>
    <property type="match status" value="1"/>
</dbReference>
<dbReference type="KEGG" id="hro:HELRODRAFT_91662"/>
<accession>T1G873</accession>
<proteinExistence type="predicted"/>
<dbReference type="eggNOG" id="KOG0161">
    <property type="taxonomic scope" value="Eukaryota"/>
</dbReference>
<dbReference type="STRING" id="6412.T1G873"/>
<dbReference type="EnsemblMetazoa" id="HelroT91662">
    <property type="protein sequence ID" value="HelroP91662"/>
    <property type="gene ID" value="HelroG91662"/>
</dbReference>
<dbReference type="EMBL" id="KB095851">
    <property type="protein sequence ID" value="ESO11164.1"/>
    <property type="molecule type" value="Genomic_DNA"/>
</dbReference>
<gene>
    <name evidence="3" type="primary">20217270</name>
    <name evidence="2" type="ORF">HELRODRAFT_91662</name>
</gene>
<name>T1G873_HELRO</name>
<keyword evidence="4" id="KW-1185">Reference proteome</keyword>
<organism evidence="3 4">
    <name type="scientific">Helobdella robusta</name>
    <name type="common">Californian leech</name>
    <dbReference type="NCBI Taxonomy" id="6412"/>
    <lineage>
        <taxon>Eukaryota</taxon>
        <taxon>Metazoa</taxon>
        <taxon>Spiralia</taxon>
        <taxon>Lophotrochozoa</taxon>
        <taxon>Annelida</taxon>
        <taxon>Clitellata</taxon>
        <taxon>Hirudinea</taxon>
        <taxon>Rhynchobdellida</taxon>
        <taxon>Glossiphoniidae</taxon>
        <taxon>Helobdella</taxon>
    </lineage>
</organism>
<keyword evidence="1" id="KW-0812">Transmembrane</keyword>
<protein>
    <submittedName>
        <fullName evidence="2 3">Uncharacterized protein</fullName>
    </submittedName>
</protein>
<reference evidence="2 4" key="2">
    <citation type="journal article" date="2013" name="Nature">
        <title>Insights into bilaterian evolution from three spiralian genomes.</title>
        <authorList>
            <person name="Simakov O."/>
            <person name="Marletaz F."/>
            <person name="Cho S.J."/>
            <person name="Edsinger-Gonzales E."/>
            <person name="Havlak P."/>
            <person name="Hellsten U."/>
            <person name="Kuo D.H."/>
            <person name="Larsson T."/>
            <person name="Lv J."/>
            <person name="Arendt D."/>
            <person name="Savage R."/>
            <person name="Osoegawa K."/>
            <person name="de Jong P."/>
            <person name="Grimwood J."/>
            <person name="Chapman J.A."/>
            <person name="Shapiro H."/>
            <person name="Aerts A."/>
            <person name="Otillar R.P."/>
            <person name="Terry A.Y."/>
            <person name="Boore J.L."/>
            <person name="Grigoriev I.V."/>
            <person name="Lindberg D.R."/>
            <person name="Seaver E.C."/>
            <person name="Weisblat D.A."/>
            <person name="Putnam N.H."/>
            <person name="Rokhsar D.S."/>
        </authorList>
    </citation>
    <scope>NUCLEOTIDE SEQUENCE</scope>
</reference>
<dbReference type="InParanoid" id="T1G873"/>
<evidence type="ECO:0000313" key="2">
    <source>
        <dbReference type="EMBL" id="ESO11164.1"/>
    </source>
</evidence>
<dbReference type="GeneID" id="20217270"/>
<dbReference type="CTD" id="20217270"/>
<sequence>IQLQQLAVSCIQKNVRKLMFVRHWPWWKLYTKVKPVLNVLRTEEELKDKEVRNHHHHHHHHANDFIITITIIIIIVIITIIVVTIINRLK</sequence>
<reference evidence="4" key="1">
    <citation type="submission" date="2012-12" db="EMBL/GenBank/DDBJ databases">
        <authorList>
            <person name="Hellsten U."/>
            <person name="Grimwood J."/>
            <person name="Chapman J.A."/>
            <person name="Shapiro H."/>
            <person name="Aerts A."/>
            <person name="Otillar R.P."/>
            <person name="Terry A.Y."/>
            <person name="Boore J.L."/>
            <person name="Simakov O."/>
            <person name="Marletaz F."/>
            <person name="Cho S.-J."/>
            <person name="Edsinger-Gonzales E."/>
            <person name="Havlak P."/>
            <person name="Kuo D.-H."/>
            <person name="Larsson T."/>
            <person name="Lv J."/>
            <person name="Arendt D."/>
            <person name="Savage R."/>
            <person name="Osoegawa K."/>
            <person name="de Jong P."/>
            <person name="Lindberg D.R."/>
            <person name="Seaver E.C."/>
            <person name="Weisblat D.A."/>
            <person name="Putnam N.H."/>
            <person name="Grigoriev I.V."/>
            <person name="Rokhsar D.S."/>
        </authorList>
    </citation>
    <scope>NUCLEOTIDE SEQUENCE</scope>
</reference>
<reference evidence="3" key="3">
    <citation type="submission" date="2015-06" db="UniProtKB">
        <authorList>
            <consortium name="EnsemblMetazoa"/>
        </authorList>
    </citation>
    <scope>IDENTIFICATION</scope>
</reference>
<dbReference type="OrthoDB" id="2914378at2759"/>
<evidence type="ECO:0000256" key="1">
    <source>
        <dbReference type="SAM" id="Phobius"/>
    </source>
</evidence>
<dbReference type="RefSeq" id="XP_009010759.1">
    <property type="nucleotide sequence ID" value="XM_009012511.1"/>
</dbReference>
<keyword evidence="1" id="KW-0472">Membrane</keyword>
<evidence type="ECO:0000313" key="3">
    <source>
        <dbReference type="EnsemblMetazoa" id="HelroP91662"/>
    </source>
</evidence>
<feature type="transmembrane region" description="Helical" evidence="1">
    <location>
        <begin position="65"/>
        <end position="86"/>
    </location>
</feature>
<dbReference type="EMBL" id="AMQM01008800">
    <property type="status" value="NOT_ANNOTATED_CDS"/>
    <property type="molecule type" value="Genomic_DNA"/>
</dbReference>
<evidence type="ECO:0000313" key="4">
    <source>
        <dbReference type="Proteomes" id="UP000015101"/>
    </source>
</evidence>
<keyword evidence="1" id="KW-1133">Transmembrane helix</keyword>
<dbReference type="Proteomes" id="UP000015101">
    <property type="component" value="Unassembled WGS sequence"/>
</dbReference>